<sequence length="163" mass="18348">MSPRNKIPGEKPKRKTSVSDIKIPQPSPQQQEKLDKDTDPRRLFKQSMNKMRYQYMANAVKQAQDREASRERKLQEAVAKQRIAAAKERALRETYTRNVKNDPLSSYNVLNSDGISVMPNAEAASSGPKPSLKVNPKPEDIQVDAPLQPPRVSIKIDPEADAE</sequence>
<evidence type="ECO:0000313" key="2">
    <source>
        <dbReference type="Proteomes" id="UP001145114"/>
    </source>
</evidence>
<organism evidence="1 2">
    <name type="scientific">Spiromyces aspiralis</name>
    <dbReference type="NCBI Taxonomy" id="68401"/>
    <lineage>
        <taxon>Eukaryota</taxon>
        <taxon>Fungi</taxon>
        <taxon>Fungi incertae sedis</taxon>
        <taxon>Zoopagomycota</taxon>
        <taxon>Kickxellomycotina</taxon>
        <taxon>Kickxellomycetes</taxon>
        <taxon>Kickxellales</taxon>
        <taxon>Kickxellaceae</taxon>
        <taxon>Spiromyces</taxon>
    </lineage>
</organism>
<accession>A0ACC1HEE3</accession>
<name>A0ACC1HEE3_9FUNG</name>
<feature type="non-terminal residue" evidence="1">
    <location>
        <position position="163"/>
    </location>
</feature>
<evidence type="ECO:0000313" key="1">
    <source>
        <dbReference type="EMBL" id="KAJ1673706.1"/>
    </source>
</evidence>
<gene>
    <name evidence="1" type="ORF">EV182_004719</name>
</gene>
<keyword evidence="2" id="KW-1185">Reference proteome</keyword>
<reference evidence="1" key="1">
    <citation type="submission" date="2022-06" db="EMBL/GenBank/DDBJ databases">
        <title>Phylogenomic reconstructions and comparative analyses of Kickxellomycotina fungi.</title>
        <authorList>
            <person name="Reynolds N.K."/>
            <person name="Stajich J.E."/>
            <person name="Barry K."/>
            <person name="Grigoriev I.V."/>
            <person name="Crous P."/>
            <person name="Smith M.E."/>
        </authorList>
    </citation>
    <scope>NUCLEOTIDE SEQUENCE</scope>
    <source>
        <strain evidence="1">RSA 2271</strain>
    </source>
</reference>
<protein>
    <submittedName>
        <fullName evidence="1">Uncharacterized protein</fullName>
    </submittedName>
</protein>
<comment type="caution">
    <text evidence="1">The sequence shown here is derived from an EMBL/GenBank/DDBJ whole genome shotgun (WGS) entry which is preliminary data.</text>
</comment>
<dbReference type="EMBL" id="JAMZIH010006655">
    <property type="protein sequence ID" value="KAJ1673706.1"/>
    <property type="molecule type" value="Genomic_DNA"/>
</dbReference>
<proteinExistence type="predicted"/>
<dbReference type="Proteomes" id="UP001145114">
    <property type="component" value="Unassembled WGS sequence"/>
</dbReference>